<dbReference type="SMART" id="SM00671">
    <property type="entry name" value="SEL1"/>
    <property type="match status" value="3"/>
</dbReference>
<accession>A0A9P6N0B6</accession>
<dbReference type="SUPFAM" id="SSF144232">
    <property type="entry name" value="HIT/MYND zinc finger-like"/>
    <property type="match status" value="1"/>
</dbReference>
<evidence type="ECO:0000256" key="3">
    <source>
        <dbReference type="ARBA" id="ARBA00022833"/>
    </source>
</evidence>
<keyword evidence="7" id="KW-1185">Reference proteome</keyword>
<evidence type="ECO:0000313" key="6">
    <source>
        <dbReference type="EMBL" id="KAG0020496.1"/>
    </source>
</evidence>
<evidence type="ECO:0000256" key="1">
    <source>
        <dbReference type="ARBA" id="ARBA00022723"/>
    </source>
</evidence>
<feature type="domain" description="MYND-type" evidence="5">
    <location>
        <begin position="439"/>
        <end position="481"/>
    </location>
</feature>
<keyword evidence="2 4" id="KW-0863">Zinc-finger</keyword>
<sequence>MVQIEEFVEEIRANNDIPKMGSSTEGIEPFLNLTREQCHILLALYHVVDPKLEPQVPILFPEMARKFREDIKERNSVVKKLEGAPEVYAQEVLNLQEIQKAVSGALISQDMDIEKAREYLKLKPLDTPMEELTIQEVLMNGFLLGGIRDDSGTEGKKASPLSAPNFRKAKAYYDYAFDKFKFSMAAVQLGSFYLHEFKDCNGENCEEGEDPEQLSLEYYLKAAKVGNPMAMHKAAWHYDQRGQWHKAIELYLEAADHGYPDSAHNLGMIYQEGNSKIEPKLEVDLSKAIEFYNLGLTYGYAASGTQLGRLFFMLSTDKNFREKLPSSDPNYTSDPQEYFQTAISYFNKANHLLEVESMQFLGMIYGSKDFGVYNIESAQNLFELALMASNGAQQPFEYLCKTLSAKRAIIADEIARREAAGGSSAPQVVDPNGLKTCAAKSCENKESKKDQFQRCGGCKKRYYCSRLCQVNDWKEGHKKICKK</sequence>
<protein>
    <recommendedName>
        <fullName evidence="5">MYND-type domain-containing protein</fullName>
    </recommendedName>
</protein>
<keyword evidence="1" id="KW-0479">Metal-binding</keyword>
<gene>
    <name evidence="6" type="ORF">BGZ80_004099</name>
</gene>
<dbReference type="InterPro" id="IPR011990">
    <property type="entry name" value="TPR-like_helical_dom_sf"/>
</dbReference>
<comment type="caution">
    <text evidence="6">The sequence shown here is derived from an EMBL/GenBank/DDBJ whole genome shotgun (WGS) entry which is preliminary data.</text>
</comment>
<evidence type="ECO:0000256" key="4">
    <source>
        <dbReference type="PROSITE-ProRule" id="PRU00134"/>
    </source>
</evidence>
<evidence type="ECO:0000256" key="2">
    <source>
        <dbReference type="ARBA" id="ARBA00022771"/>
    </source>
</evidence>
<dbReference type="Gene3D" id="6.10.140.2220">
    <property type="match status" value="1"/>
</dbReference>
<proteinExistence type="predicted"/>
<organism evidence="6 7">
    <name type="scientific">Entomortierella chlamydospora</name>
    <dbReference type="NCBI Taxonomy" id="101097"/>
    <lineage>
        <taxon>Eukaryota</taxon>
        <taxon>Fungi</taxon>
        <taxon>Fungi incertae sedis</taxon>
        <taxon>Mucoromycota</taxon>
        <taxon>Mortierellomycotina</taxon>
        <taxon>Mortierellomycetes</taxon>
        <taxon>Mortierellales</taxon>
        <taxon>Mortierellaceae</taxon>
        <taxon>Entomortierella</taxon>
    </lineage>
</organism>
<dbReference type="GO" id="GO:0008270">
    <property type="term" value="F:zinc ion binding"/>
    <property type="evidence" value="ECO:0007669"/>
    <property type="project" value="UniProtKB-KW"/>
</dbReference>
<dbReference type="Proteomes" id="UP000703661">
    <property type="component" value="Unassembled WGS sequence"/>
</dbReference>
<dbReference type="EMBL" id="JAAAID010000213">
    <property type="protein sequence ID" value="KAG0020496.1"/>
    <property type="molecule type" value="Genomic_DNA"/>
</dbReference>
<dbReference type="PANTHER" id="PTHR46758">
    <property type="entry name" value="MYND DOMAIN-CONTAINING"/>
    <property type="match status" value="1"/>
</dbReference>
<dbReference type="InterPro" id="IPR044508">
    <property type="entry name" value="At5g50450/At1g67340-like"/>
</dbReference>
<dbReference type="InterPro" id="IPR006597">
    <property type="entry name" value="Sel1-like"/>
</dbReference>
<keyword evidence="3" id="KW-0862">Zinc</keyword>
<evidence type="ECO:0000313" key="7">
    <source>
        <dbReference type="Proteomes" id="UP000703661"/>
    </source>
</evidence>
<evidence type="ECO:0000259" key="5">
    <source>
        <dbReference type="PROSITE" id="PS50865"/>
    </source>
</evidence>
<dbReference type="SUPFAM" id="SSF81901">
    <property type="entry name" value="HCP-like"/>
    <property type="match status" value="1"/>
</dbReference>
<dbReference type="PROSITE" id="PS50865">
    <property type="entry name" value="ZF_MYND_2"/>
    <property type="match status" value="1"/>
</dbReference>
<name>A0A9P6N0B6_9FUNG</name>
<dbReference type="Gene3D" id="1.25.40.10">
    <property type="entry name" value="Tetratricopeptide repeat domain"/>
    <property type="match status" value="1"/>
</dbReference>
<dbReference type="AlphaFoldDB" id="A0A9P6N0B6"/>
<dbReference type="OrthoDB" id="9922773at2759"/>
<dbReference type="Pfam" id="PF01753">
    <property type="entry name" value="zf-MYND"/>
    <property type="match status" value="1"/>
</dbReference>
<reference evidence="6" key="1">
    <citation type="journal article" date="2020" name="Fungal Divers.">
        <title>Resolving the Mortierellaceae phylogeny through synthesis of multi-gene phylogenetics and phylogenomics.</title>
        <authorList>
            <person name="Vandepol N."/>
            <person name="Liber J."/>
            <person name="Desiro A."/>
            <person name="Na H."/>
            <person name="Kennedy M."/>
            <person name="Barry K."/>
            <person name="Grigoriev I.V."/>
            <person name="Miller A.N."/>
            <person name="O'Donnell K."/>
            <person name="Stajich J.E."/>
            <person name="Bonito G."/>
        </authorList>
    </citation>
    <scope>NUCLEOTIDE SEQUENCE</scope>
    <source>
        <strain evidence="6">NRRL 2769</strain>
    </source>
</reference>
<dbReference type="InterPro" id="IPR002893">
    <property type="entry name" value="Znf_MYND"/>
</dbReference>
<dbReference type="PANTHER" id="PTHR46758:SF2">
    <property type="entry name" value="OJ1485_B09.11 PROTEIN"/>
    <property type="match status" value="1"/>
</dbReference>